<feature type="compositionally biased region" description="Basic and acidic residues" evidence="1">
    <location>
        <begin position="200"/>
        <end position="212"/>
    </location>
</feature>
<dbReference type="EMBL" id="HE978314">
    <property type="protein sequence ID" value="CCK68026.1"/>
    <property type="molecule type" value="Genomic_DNA"/>
</dbReference>
<evidence type="ECO:0000256" key="1">
    <source>
        <dbReference type="SAM" id="MobiDB-lite"/>
    </source>
</evidence>
<accession>J7S3K5</accession>
<proteinExistence type="predicted"/>
<dbReference type="SUPFAM" id="SSF55277">
    <property type="entry name" value="GYF domain"/>
    <property type="match status" value="1"/>
</dbReference>
<dbReference type="RefSeq" id="XP_022462272.1">
    <property type="nucleotide sequence ID" value="XM_022607730.1"/>
</dbReference>
<protein>
    <submittedName>
        <fullName evidence="2">Uncharacterized protein</fullName>
    </submittedName>
</protein>
<dbReference type="eggNOG" id="KOG1862">
    <property type="taxonomic scope" value="Eukaryota"/>
</dbReference>
<feature type="compositionally biased region" description="Polar residues" evidence="1">
    <location>
        <begin position="307"/>
        <end position="331"/>
    </location>
</feature>
<dbReference type="Proteomes" id="UP000006310">
    <property type="component" value="Chromosome 1"/>
</dbReference>
<dbReference type="KEGG" id="kng:KNAG_0A03430"/>
<dbReference type="Gene3D" id="3.30.1490.40">
    <property type="match status" value="1"/>
</dbReference>
<dbReference type="InterPro" id="IPR035445">
    <property type="entry name" value="GYF-like_dom_sf"/>
</dbReference>
<reference evidence="3" key="2">
    <citation type="submission" date="2012-08" db="EMBL/GenBank/DDBJ databases">
        <title>Genome sequence of Kazachstania naganishii.</title>
        <authorList>
            <person name="Gordon J.L."/>
            <person name="Armisen D."/>
            <person name="Proux-Wera E."/>
            <person name="OhEigeartaigh S.S."/>
            <person name="Byrne K.P."/>
            <person name="Wolfe K.H."/>
        </authorList>
    </citation>
    <scope>NUCLEOTIDE SEQUENCE [LARGE SCALE GENOMIC DNA]</scope>
    <source>
        <strain evidence="3">ATCC MYA-139 / BCRC 22969 / CBS 8797 / CCRC 22969 / KCTC 17520 / NBRC 10181 / NCYC 3082</strain>
    </source>
</reference>
<feature type="region of interest" description="Disordered" evidence="1">
    <location>
        <begin position="283"/>
        <end position="353"/>
    </location>
</feature>
<evidence type="ECO:0000313" key="2">
    <source>
        <dbReference type="EMBL" id="CCK68026.1"/>
    </source>
</evidence>
<name>J7S3K5_HUIN7</name>
<feature type="region of interest" description="Disordered" evidence="1">
    <location>
        <begin position="258"/>
        <end position="277"/>
    </location>
</feature>
<dbReference type="AlphaFoldDB" id="J7S3K5"/>
<feature type="region of interest" description="Disordered" evidence="1">
    <location>
        <begin position="199"/>
        <end position="233"/>
    </location>
</feature>
<gene>
    <name evidence="2" type="primary">KNAG0A03430</name>
    <name evidence="2" type="ordered locus">KNAG_0A03430</name>
</gene>
<keyword evidence="3" id="KW-1185">Reference proteome</keyword>
<feature type="compositionally biased region" description="Basic and acidic residues" evidence="1">
    <location>
        <begin position="283"/>
        <end position="306"/>
    </location>
</feature>
<organism evidence="2 3">
    <name type="scientific">Huiozyma naganishii (strain ATCC MYA-139 / BCRC 22969 / CBS 8797 / KCTC 17520 / NBRC 10181 / NCYC 3082 / Yp74L-3)</name>
    <name type="common">Yeast</name>
    <name type="synonym">Kazachstania naganishii</name>
    <dbReference type="NCBI Taxonomy" id="1071383"/>
    <lineage>
        <taxon>Eukaryota</taxon>
        <taxon>Fungi</taxon>
        <taxon>Dikarya</taxon>
        <taxon>Ascomycota</taxon>
        <taxon>Saccharomycotina</taxon>
        <taxon>Saccharomycetes</taxon>
        <taxon>Saccharomycetales</taxon>
        <taxon>Saccharomycetaceae</taxon>
        <taxon>Huiozyma</taxon>
    </lineage>
</organism>
<dbReference type="GeneID" id="34523661"/>
<dbReference type="STRING" id="1071383.J7S3K5"/>
<reference evidence="2 3" key="1">
    <citation type="journal article" date="2011" name="Proc. Natl. Acad. Sci. U.S.A.">
        <title>Evolutionary erosion of yeast sex chromosomes by mating-type switching accidents.</title>
        <authorList>
            <person name="Gordon J.L."/>
            <person name="Armisen D."/>
            <person name="Proux-Wera E."/>
            <person name="Oheigeartaigh S.S."/>
            <person name="Byrne K.P."/>
            <person name="Wolfe K.H."/>
        </authorList>
    </citation>
    <scope>NUCLEOTIDE SEQUENCE [LARGE SCALE GENOMIC DNA]</scope>
    <source>
        <strain evidence="3">ATCC MYA-139 / BCRC 22969 / CBS 8797 / CCRC 22969 / KCTC 17520 / NBRC 10181 / NCYC 3082</strain>
    </source>
</reference>
<dbReference type="HOGENOM" id="CLU_019270_0_0_1"/>
<evidence type="ECO:0000313" key="3">
    <source>
        <dbReference type="Proteomes" id="UP000006310"/>
    </source>
</evidence>
<dbReference type="OrthoDB" id="48509at2759"/>
<sequence>MSSWYKSNYFQPFLQICNVGDSVGAFFTLGELISRVNDLRDPFAAYDRARVATTVTTPVVVATPVEVPVASPQPQVVASGEPQSTTQIVNERVGKAGVTPTAHVESGRDYTYEQLLDYVDPETGGYYHEVAVPVPLQRRLVRKLEQVPEGAVLAEEGLDDVFAVREVLVHDHGGGSVDPTERRKVKAELAAKQLLEEQEAVDRAKKKKEDAKRKKQQQQQQKKNKKKEEVLGKPTCGPCDSCGSCGPCNPCGPLRPPEQVPQTPSFQELQKLEAERKDELLRERRERAERMSRQILEEEKQIEQKRTTLTWASKPLPQQTLSVDIKSQLTQDKNKQTTKKSPPKNPTPPAFDDPAFVKEQERIWEQVQRGATKSPVVPKPTTNAWTTVTKSNNMAPQKTKTKQQQTKQIGSSTTIPALKARYPNGVVTSVSTTANASVSASAAAKYPGNASISLRKEFLKWCKSQLRLNQGISQLSVLEVLLSLPPGSESNEIIADTIYSNSSVMDGRRFAVEFNKRRVECERQVQDPLSWSEALALPEGSADDWEFQIVSKKKGKRH</sequence>